<evidence type="ECO:0000256" key="2">
    <source>
        <dbReference type="ARBA" id="ARBA00022527"/>
    </source>
</evidence>
<dbReference type="Pfam" id="PF00069">
    <property type="entry name" value="Pkinase"/>
    <property type="match status" value="1"/>
</dbReference>
<evidence type="ECO:0000256" key="4">
    <source>
        <dbReference type="ARBA" id="ARBA00022741"/>
    </source>
</evidence>
<evidence type="ECO:0000313" key="12">
    <source>
        <dbReference type="EMBL" id="OFJ52917.1"/>
    </source>
</evidence>
<proteinExistence type="predicted"/>
<comment type="catalytic activity">
    <reaction evidence="7">
        <text>L-threonyl-[protein] + ATP = O-phospho-L-threonyl-[protein] + ADP + H(+)</text>
        <dbReference type="Rhea" id="RHEA:46608"/>
        <dbReference type="Rhea" id="RHEA-COMP:11060"/>
        <dbReference type="Rhea" id="RHEA-COMP:11605"/>
        <dbReference type="ChEBI" id="CHEBI:15378"/>
        <dbReference type="ChEBI" id="CHEBI:30013"/>
        <dbReference type="ChEBI" id="CHEBI:30616"/>
        <dbReference type="ChEBI" id="CHEBI:61977"/>
        <dbReference type="ChEBI" id="CHEBI:456216"/>
        <dbReference type="EC" id="2.7.11.1"/>
    </reaction>
</comment>
<dbReference type="PROSITE" id="PS00107">
    <property type="entry name" value="PROTEIN_KINASE_ATP"/>
    <property type="match status" value="1"/>
</dbReference>
<dbReference type="InterPro" id="IPR017441">
    <property type="entry name" value="Protein_kinase_ATP_BS"/>
</dbReference>
<dbReference type="PROSITE" id="PS50011">
    <property type="entry name" value="PROTEIN_KINASE_DOM"/>
    <property type="match status" value="1"/>
</dbReference>
<dbReference type="InterPro" id="IPR011009">
    <property type="entry name" value="Kinase-like_dom_sf"/>
</dbReference>
<dbReference type="PANTHER" id="PTHR43289">
    <property type="entry name" value="MITOGEN-ACTIVATED PROTEIN KINASE KINASE KINASE 20-RELATED"/>
    <property type="match status" value="1"/>
</dbReference>
<evidence type="ECO:0000313" key="13">
    <source>
        <dbReference type="Proteomes" id="UP000178953"/>
    </source>
</evidence>
<feature type="binding site" evidence="9">
    <location>
        <position position="40"/>
    </location>
    <ligand>
        <name>ATP</name>
        <dbReference type="ChEBI" id="CHEBI:30616"/>
    </ligand>
</feature>
<organism evidence="12 13">
    <name type="scientific">Mycolicibacterium grossiae</name>
    <dbReference type="NCBI Taxonomy" id="1552759"/>
    <lineage>
        <taxon>Bacteria</taxon>
        <taxon>Bacillati</taxon>
        <taxon>Actinomycetota</taxon>
        <taxon>Actinomycetes</taxon>
        <taxon>Mycobacteriales</taxon>
        <taxon>Mycobacteriaceae</taxon>
        <taxon>Mycolicibacterium</taxon>
    </lineage>
</organism>
<dbReference type="PANTHER" id="PTHR43289:SF6">
    <property type="entry name" value="SERINE_THREONINE-PROTEIN KINASE NEKL-3"/>
    <property type="match status" value="1"/>
</dbReference>
<dbReference type="AlphaFoldDB" id="A0A1E8Q3C5"/>
<protein>
    <recommendedName>
        <fullName evidence="1">non-specific serine/threonine protein kinase</fullName>
        <ecNumber evidence="1">2.7.11.1</ecNumber>
    </recommendedName>
</protein>
<dbReference type="GO" id="GO:0080090">
    <property type="term" value="P:regulation of primary metabolic process"/>
    <property type="evidence" value="ECO:0007669"/>
    <property type="project" value="UniProtKB-ARBA"/>
</dbReference>
<evidence type="ECO:0000256" key="1">
    <source>
        <dbReference type="ARBA" id="ARBA00012513"/>
    </source>
</evidence>
<dbReference type="RefSeq" id="WP_070353912.1">
    <property type="nucleotide sequence ID" value="NZ_CP043474.1"/>
</dbReference>
<keyword evidence="2 12" id="KW-0723">Serine/threonine-protein kinase</keyword>
<keyword evidence="6 9" id="KW-0067">ATP-binding</keyword>
<evidence type="ECO:0000259" key="11">
    <source>
        <dbReference type="PROSITE" id="PS50011"/>
    </source>
</evidence>
<dbReference type="Gene3D" id="3.30.200.20">
    <property type="entry name" value="Phosphorylase Kinase, domain 1"/>
    <property type="match status" value="1"/>
</dbReference>
<keyword evidence="5 12" id="KW-0418">Kinase</keyword>
<comment type="caution">
    <text evidence="12">The sequence shown here is derived from an EMBL/GenBank/DDBJ whole genome shotgun (WGS) entry which is preliminary data.</text>
</comment>
<keyword evidence="3" id="KW-0808">Transferase</keyword>
<name>A0A1E8Q3C5_9MYCO</name>
<keyword evidence="4 9" id="KW-0547">Nucleotide-binding</keyword>
<evidence type="ECO:0000256" key="5">
    <source>
        <dbReference type="ARBA" id="ARBA00022777"/>
    </source>
</evidence>
<evidence type="ECO:0000256" key="10">
    <source>
        <dbReference type="SAM" id="MobiDB-lite"/>
    </source>
</evidence>
<feature type="domain" description="Protein kinase" evidence="11">
    <location>
        <begin position="11"/>
        <end position="273"/>
    </location>
</feature>
<dbReference type="CDD" id="cd14014">
    <property type="entry name" value="STKc_PknB_like"/>
    <property type="match status" value="1"/>
</dbReference>
<feature type="region of interest" description="Disordered" evidence="10">
    <location>
        <begin position="343"/>
        <end position="430"/>
    </location>
</feature>
<dbReference type="InterPro" id="IPR000719">
    <property type="entry name" value="Prot_kinase_dom"/>
</dbReference>
<dbReference type="FunFam" id="3.30.200.20:FF:000035">
    <property type="entry name" value="Serine/threonine protein kinase Stk1"/>
    <property type="match status" value="1"/>
</dbReference>
<dbReference type="OrthoDB" id="9762169at2"/>
<dbReference type="InterPro" id="IPR008271">
    <property type="entry name" value="Ser/Thr_kinase_AS"/>
</dbReference>
<dbReference type="SMART" id="SM00220">
    <property type="entry name" value="S_TKc"/>
    <property type="match status" value="1"/>
</dbReference>
<comment type="catalytic activity">
    <reaction evidence="8">
        <text>L-seryl-[protein] + ATP = O-phospho-L-seryl-[protein] + ADP + H(+)</text>
        <dbReference type="Rhea" id="RHEA:17989"/>
        <dbReference type="Rhea" id="RHEA-COMP:9863"/>
        <dbReference type="Rhea" id="RHEA-COMP:11604"/>
        <dbReference type="ChEBI" id="CHEBI:15378"/>
        <dbReference type="ChEBI" id="CHEBI:29999"/>
        <dbReference type="ChEBI" id="CHEBI:30616"/>
        <dbReference type="ChEBI" id="CHEBI:83421"/>
        <dbReference type="ChEBI" id="CHEBI:456216"/>
        <dbReference type="EC" id="2.7.11.1"/>
    </reaction>
</comment>
<accession>A0A1E8Q3C5</accession>
<dbReference type="Proteomes" id="UP000178953">
    <property type="component" value="Unassembled WGS sequence"/>
</dbReference>
<dbReference type="GO" id="GO:0004674">
    <property type="term" value="F:protein serine/threonine kinase activity"/>
    <property type="evidence" value="ECO:0007669"/>
    <property type="project" value="UniProtKB-KW"/>
</dbReference>
<gene>
    <name evidence="12" type="ORF">BEL07_14990</name>
</gene>
<feature type="compositionally biased region" description="Pro residues" evidence="10">
    <location>
        <begin position="357"/>
        <end position="377"/>
    </location>
</feature>
<keyword evidence="13" id="KW-1185">Reference proteome</keyword>
<dbReference type="PROSITE" id="PS00108">
    <property type="entry name" value="PROTEIN_KINASE_ST"/>
    <property type="match status" value="1"/>
</dbReference>
<dbReference type="SUPFAM" id="SSF56112">
    <property type="entry name" value="Protein kinase-like (PK-like)"/>
    <property type="match status" value="1"/>
</dbReference>
<sequence length="430" mass="43764">MTGRELLGDRYELRGVLGVGGMAEVCDAWDTRLNRPVAVKMLHPALVAQPDVRLRFHDEARAAAALCHPNIVAVHDYGEQDGTPYIVMERLPGTTLGDLSADGPLPPDRVRAHLDEILAALAVAHAAGVLHRDIKPGNVLVTTSGDGVKVADFGIAKTGGAAHTMTGQLVGTLSYMSPERVTGAPASPADDLYAVGVMGYELLTGERAFPQDTPIALARAIVDAPPPPLHAVRPDLDAGLAAVIDRAMERDPARRFASAEQMRAALHGDQTALVAGLPVPAPVARTDGDITAPIVVPRYSATRTVDVLPPPSATRRTKGGLAAAAVLGCLAVAAVALAAEPFTATPPPTPISTSTPVPTPESLPTPAVLPPPPPAPTIVPVQETVPDDAPIAVDAGKNNGGNGNGGKGHGGGGGGGGNAGKGNGNAKGKH</sequence>
<dbReference type="Gene3D" id="1.10.510.10">
    <property type="entry name" value="Transferase(Phosphotransferase) domain 1"/>
    <property type="match status" value="1"/>
</dbReference>
<evidence type="ECO:0000256" key="9">
    <source>
        <dbReference type="PROSITE-ProRule" id="PRU10141"/>
    </source>
</evidence>
<evidence type="ECO:0000256" key="6">
    <source>
        <dbReference type="ARBA" id="ARBA00022840"/>
    </source>
</evidence>
<dbReference type="EMBL" id="MCHX01000032">
    <property type="protein sequence ID" value="OFJ52917.1"/>
    <property type="molecule type" value="Genomic_DNA"/>
</dbReference>
<evidence type="ECO:0000256" key="7">
    <source>
        <dbReference type="ARBA" id="ARBA00047899"/>
    </source>
</evidence>
<reference evidence="12 13" key="1">
    <citation type="submission" date="2016-09" db="EMBL/GenBank/DDBJ databases">
        <title>genome sequence of Mycobacterium sp. 739 SCH.</title>
        <authorList>
            <person name="Greninger A.L."/>
            <person name="Qin X."/>
            <person name="Jerome K."/>
            <person name="Vora S."/>
            <person name="Quinn K."/>
        </authorList>
    </citation>
    <scope>NUCLEOTIDE SEQUENCE [LARGE SCALE GENOMIC DNA]</scope>
    <source>
        <strain evidence="12 13">SCH</strain>
    </source>
</reference>
<dbReference type="EC" id="2.7.11.1" evidence="1"/>
<feature type="compositionally biased region" description="Gly residues" evidence="10">
    <location>
        <begin position="398"/>
        <end position="430"/>
    </location>
</feature>
<dbReference type="GO" id="GO:0005524">
    <property type="term" value="F:ATP binding"/>
    <property type="evidence" value="ECO:0007669"/>
    <property type="project" value="UniProtKB-UniRule"/>
</dbReference>
<evidence type="ECO:0000256" key="8">
    <source>
        <dbReference type="ARBA" id="ARBA00048679"/>
    </source>
</evidence>
<evidence type="ECO:0000256" key="3">
    <source>
        <dbReference type="ARBA" id="ARBA00022679"/>
    </source>
</evidence>